<gene>
    <name evidence="2" type="ORF">B0J11DRAFT_3546</name>
</gene>
<feature type="transmembrane region" description="Helical" evidence="1">
    <location>
        <begin position="12"/>
        <end position="29"/>
    </location>
</feature>
<reference evidence="2" key="1">
    <citation type="journal article" date="2021" name="Nat. Commun.">
        <title>Genetic determinants of endophytism in the Arabidopsis root mycobiome.</title>
        <authorList>
            <person name="Mesny F."/>
            <person name="Miyauchi S."/>
            <person name="Thiergart T."/>
            <person name="Pickel B."/>
            <person name="Atanasova L."/>
            <person name="Karlsson M."/>
            <person name="Huettel B."/>
            <person name="Barry K.W."/>
            <person name="Haridas S."/>
            <person name="Chen C."/>
            <person name="Bauer D."/>
            <person name="Andreopoulos W."/>
            <person name="Pangilinan J."/>
            <person name="LaButti K."/>
            <person name="Riley R."/>
            <person name="Lipzen A."/>
            <person name="Clum A."/>
            <person name="Drula E."/>
            <person name="Henrissat B."/>
            <person name="Kohler A."/>
            <person name="Grigoriev I.V."/>
            <person name="Martin F.M."/>
            <person name="Hacquard S."/>
        </authorList>
    </citation>
    <scope>NUCLEOTIDE SEQUENCE</scope>
    <source>
        <strain evidence="2">MPI-CAGE-CH-0243</strain>
    </source>
</reference>
<keyword evidence="3" id="KW-1185">Reference proteome</keyword>
<dbReference type="AlphaFoldDB" id="A0A9P9EJ61"/>
<dbReference type="EMBL" id="JAGMWT010000001">
    <property type="protein sequence ID" value="KAH7138059.1"/>
    <property type="molecule type" value="Genomic_DNA"/>
</dbReference>
<comment type="caution">
    <text evidence="2">The sequence shown here is derived from an EMBL/GenBank/DDBJ whole genome shotgun (WGS) entry which is preliminary data.</text>
</comment>
<proteinExistence type="predicted"/>
<dbReference type="Proteomes" id="UP000700596">
    <property type="component" value="Unassembled WGS sequence"/>
</dbReference>
<keyword evidence="1" id="KW-0812">Transmembrane</keyword>
<organism evidence="2 3">
    <name type="scientific">Dendryphion nanum</name>
    <dbReference type="NCBI Taxonomy" id="256645"/>
    <lineage>
        <taxon>Eukaryota</taxon>
        <taxon>Fungi</taxon>
        <taxon>Dikarya</taxon>
        <taxon>Ascomycota</taxon>
        <taxon>Pezizomycotina</taxon>
        <taxon>Dothideomycetes</taxon>
        <taxon>Pleosporomycetidae</taxon>
        <taxon>Pleosporales</taxon>
        <taxon>Torulaceae</taxon>
        <taxon>Dendryphion</taxon>
    </lineage>
</organism>
<feature type="transmembrane region" description="Helical" evidence="1">
    <location>
        <begin position="64"/>
        <end position="83"/>
    </location>
</feature>
<keyword evidence="1" id="KW-1133">Transmembrane helix</keyword>
<name>A0A9P9EJ61_9PLEO</name>
<evidence type="ECO:0000256" key="1">
    <source>
        <dbReference type="SAM" id="Phobius"/>
    </source>
</evidence>
<keyword evidence="1" id="KW-0472">Membrane</keyword>
<accession>A0A9P9EJ61</accession>
<evidence type="ECO:0000313" key="2">
    <source>
        <dbReference type="EMBL" id="KAH7138059.1"/>
    </source>
</evidence>
<evidence type="ECO:0000313" key="3">
    <source>
        <dbReference type="Proteomes" id="UP000700596"/>
    </source>
</evidence>
<sequence length="102" mass="11653">MNHLIDARSWCRMLVFSISPLIYLINVFVESERSGSTWRLLRTKYTRLTVGSFDSMFCSICQRFSTVICTWPLLFLSLVSSFFPLSLVDSMKTCASDASLCC</sequence>
<protein>
    <submittedName>
        <fullName evidence="2">Uncharacterized protein</fullName>
    </submittedName>
</protein>